<keyword evidence="4 7" id="KW-0378">Hydrolase</keyword>
<gene>
    <name evidence="7" type="ORF">D4764_17G0002550</name>
</gene>
<accession>A0A5C6NTE0</accession>
<protein>
    <recommendedName>
        <fullName evidence="2">ADP-ribosyl cyclase/cyclic ADP-ribose hydrolase</fullName>
        <ecNumber evidence="2">3.2.2.6</ecNumber>
    </recommendedName>
</protein>
<comment type="similarity">
    <text evidence="1">Belongs to the ADP-ribosyl cyclase family.</text>
</comment>
<evidence type="ECO:0000256" key="2">
    <source>
        <dbReference type="ARBA" id="ARBA00011982"/>
    </source>
</evidence>
<dbReference type="PANTHER" id="PTHR10912:SF9">
    <property type="entry name" value="ADP-RIBOSYL CYCLASE_CYCLIC ADP-RIBOSE HYDROLASE"/>
    <property type="match status" value="1"/>
</dbReference>
<dbReference type="Gene3D" id="3.40.50.720">
    <property type="entry name" value="NAD(P)-binding Rossmann-like Domain"/>
    <property type="match status" value="2"/>
</dbReference>
<keyword evidence="5" id="KW-0520">NAD</keyword>
<dbReference type="EC" id="3.2.2.6" evidence="2"/>
<dbReference type="InterPro" id="IPR003193">
    <property type="entry name" value="ADP-ribosyl_cyclase"/>
</dbReference>
<comment type="caution">
    <text evidence="7">The sequence shown here is derived from an EMBL/GenBank/DDBJ whole genome shotgun (WGS) entry which is preliminary data.</text>
</comment>
<dbReference type="GO" id="GO:0061809">
    <property type="term" value="F:NAD+ nucleosidase activity, cyclic ADP-ribose generating"/>
    <property type="evidence" value="ECO:0007669"/>
    <property type="project" value="UniProtKB-EC"/>
</dbReference>
<dbReference type="GO" id="GO:0016849">
    <property type="term" value="F:phosphorus-oxygen lyase activity"/>
    <property type="evidence" value="ECO:0007669"/>
    <property type="project" value="TreeGrafter"/>
</dbReference>
<dbReference type="SUPFAM" id="SSF52309">
    <property type="entry name" value="N-(deoxy)ribosyltransferase-like"/>
    <property type="match status" value="1"/>
</dbReference>
<dbReference type="GO" id="GO:0005886">
    <property type="term" value="C:plasma membrane"/>
    <property type="evidence" value="ECO:0007669"/>
    <property type="project" value="TreeGrafter"/>
</dbReference>
<evidence type="ECO:0000313" key="7">
    <source>
        <dbReference type="EMBL" id="TWW70772.1"/>
    </source>
</evidence>
<dbReference type="GO" id="GO:0030890">
    <property type="term" value="P:positive regulation of B cell proliferation"/>
    <property type="evidence" value="ECO:0007669"/>
    <property type="project" value="TreeGrafter"/>
</dbReference>
<evidence type="ECO:0000256" key="3">
    <source>
        <dbReference type="ARBA" id="ARBA00022679"/>
    </source>
</evidence>
<evidence type="ECO:0000256" key="4">
    <source>
        <dbReference type="ARBA" id="ARBA00022801"/>
    </source>
</evidence>
<dbReference type="EMBL" id="RHFK02000009">
    <property type="protein sequence ID" value="TWW70772.1"/>
    <property type="molecule type" value="Genomic_DNA"/>
</dbReference>
<evidence type="ECO:0000313" key="8">
    <source>
        <dbReference type="Proteomes" id="UP000324091"/>
    </source>
</evidence>
<evidence type="ECO:0000256" key="6">
    <source>
        <dbReference type="ARBA" id="ARBA00023157"/>
    </source>
</evidence>
<sequence length="178" mass="19838">MFWSKTKDVVHAYNDKTKCFVTMEDTLLGSVLNNLIWCGKEGSNETFTTHSDCPKWDACEDNKYNPVRSFWTQGSAKFAEAACGDATVMLNGSIAAPFNDSRSCFRETEVPKLNSTKVRKLTVVLVTAKTPVSTCSNESLKNLTQTLDSNIIYECKEVSETRINECASNNDVSCTNCW</sequence>
<keyword evidence="6" id="KW-1015">Disulfide bond</keyword>
<dbReference type="Proteomes" id="UP000324091">
    <property type="component" value="Chromosome 17"/>
</dbReference>
<keyword evidence="8" id="KW-1185">Reference proteome</keyword>
<dbReference type="AlphaFoldDB" id="A0A5C6NTE0"/>
<reference evidence="7 8" key="1">
    <citation type="submission" date="2019-04" db="EMBL/GenBank/DDBJ databases">
        <title>Chromosome genome assembly for Takifugu flavidus.</title>
        <authorList>
            <person name="Xiao S."/>
        </authorList>
    </citation>
    <scope>NUCLEOTIDE SEQUENCE [LARGE SCALE GENOMIC DNA]</scope>
    <source>
        <strain evidence="7">HTHZ2018</strain>
        <tissue evidence="7">Muscle</tissue>
    </source>
</reference>
<organism evidence="7 8">
    <name type="scientific">Takifugu flavidus</name>
    <name type="common">sansaifugu</name>
    <dbReference type="NCBI Taxonomy" id="433684"/>
    <lineage>
        <taxon>Eukaryota</taxon>
        <taxon>Metazoa</taxon>
        <taxon>Chordata</taxon>
        <taxon>Craniata</taxon>
        <taxon>Vertebrata</taxon>
        <taxon>Euteleostomi</taxon>
        <taxon>Actinopterygii</taxon>
        <taxon>Neopterygii</taxon>
        <taxon>Teleostei</taxon>
        <taxon>Neoteleostei</taxon>
        <taxon>Acanthomorphata</taxon>
        <taxon>Eupercaria</taxon>
        <taxon>Tetraodontiformes</taxon>
        <taxon>Tetradontoidea</taxon>
        <taxon>Tetraodontidae</taxon>
        <taxon>Takifugu</taxon>
    </lineage>
</organism>
<proteinExistence type="inferred from homology"/>
<evidence type="ECO:0000256" key="5">
    <source>
        <dbReference type="ARBA" id="ARBA00023027"/>
    </source>
</evidence>
<dbReference type="PANTHER" id="PTHR10912">
    <property type="entry name" value="ADP-RIBOSYL CYCLASE"/>
    <property type="match status" value="1"/>
</dbReference>
<dbReference type="GO" id="GO:0016740">
    <property type="term" value="F:transferase activity"/>
    <property type="evidence" value="ECO:0007669"/>
    <property type="project" value="UniProtKB-KW"/>
</dbReference>
<dbReference type="Pfam" id="PF02267">
    <property type="entry name" value="Rib_hydrolayse"/>
    <property type="match status" value="1"/>
</dbReference>
<keyword evidence="3" id="KW-0808">Transferase</keyword>
<name>A0A5C6NTE0_9TELE</name>
<evidence type="ECO:0000256" key="1">
    <source>
        <dbReference type="ARBA" id="ARBA00005406"/>
    </source>
</evidence>